<sequence length="165" mass="18833">MTNLIIQLADYSLLRHRGRTPKLLIIVIATLRHGRRTSGLVVIDVAIVRHGSRTPRWLDKSCSQSAYRTALRRIVASHSREKAEHAKIPILPVMTLTEMGEVDDEDIVTKITFFLIYFYRLVSHYCNNTGGSRYANVKGGFMEKEPLKRKSRRLKGSDNVAGLRR</sequence>
<proteinExistence type="predicted"/>
<organism evidence="1 2">
    <name type="scientific">Ensete ventricosum</name>
    <name type="common">Abyssinian banana</name>
    <name type="synonym">Musa ensete</name>
    <dbReference type="NCBI Taxonomy" id="4639"/>
    <lineage>
        <taxon>Eukaryota</taxon>
        <taxon>Viridiplantae</taxon>
        <taxon>Streptophyta</taxon>
        <taxon>Embryophyta</taxon>
        <taxon>Tracheophyta</taxon>
        <taxon>Spermatophyta</taxon>
        <taxon>Magnoliopsida</taxon>
        <taxon>Liliopsida</taxon>
        <taxon>Zingiberales</taxon>
        <taxon>Musaceae</taxon>
        <taxon>Ensete</taxon>
    </lineage>
</organism>
<reference evidence="1 2" key="1">
    <citation type="journal article" date="2014" name="Agronomy (Basel)">
        <title>A Draft Genome Sequence for Ensete ventricosum, the Drought-Tolerant Tree Against Hunger.</title>
        <authorList>
            <person name="Harrison J."/>
            <person name="Moore K.A."/>
            <person name="Paszkiewicz K."/>
            <person name="Jones T."/>
            <person name="Grant M."/>
            <person name="Ambacheew D."/>
            <person name="Muzemil S."/>
            <person name="Studholme D.J."/>
        </authorList>
    </citation>
    <scope>NUCLEOTIDE SEQUENCE [LARGE SCALE GENOMIC DNA]</scope>
</reference>
<name>A0A426XVK8_ENSVE</name>
<dbReference type="AlphaFoldDB" id="A0A426XVK8"/>
<evidence type="ECO:0000313" key="2">
    <source>
        <dbReference type="Proteomes" id="UP000287651"/>
    </source>
</evidence>
<dbReference type="EMBL" id="AMZH03017058">
    <property type="protein sequence ID" value="RRT43563.1"/>
    <property type="molecule type" value="Genomic_DNA"/>
</dbReference>
<protein>
    <submittedName>
        <fullName evidence="1">Uncharacterized protein</fullName>
    </submittedName>
</protein>
<accession>A0A426XVK8</accession>
<gene>
    <name evidence="1" type="ORF">B296_00056333</name>
</gene>
<dbReference type="Proteomes" id="UP000287651">
    <property type="component" value="Unassembled WGS sequence"/>
</dbReference>
<comment type="caution">
    <text evidence="1">The sequence shown here is derived from an EMBL/GenBank/DDBJ whole genome shotgun (WGS) entry which is preliminary data.</text>
</comment>
<evidence type="ECO:0000313" key="1">
    <source>
        <dbReference type="EMBL" id="RRT43563.1"/>
    </source>
</evidence>